<evidence type="ECO:0000256" key="1">
    <source>
        <dbReference type="ARBA" id="ARBA00004141"/>
    </source>
</evidence>
<evidence type="ECO:0000256" key="2">
    <source>
        <dbReference type="ARBA" id="ARBA00022692"/>
    </source>
</evidence>
<keyword evidence="10" id="KW-1185">Reference proteome</keyword>
<feature type="transmembrane region" description="Helical" evidence="6">
    <location>
        <begin position="313"/>
        <end position="332"/>
    </location>
</feature>
<dbReference type="EMBL" id="CAJOBC010009073">
    <property type="protein sequence ID" value="CAF3978540.1"/>
    <property type="molecule type" value="Genomic_DNA"/>
</dbReference>
<name>A0A814XNX6_9BILA</name>
<protein>
    <recommendedName>
        <fullName evidence="7">TRPM-like domain-containing protein</fullName>
    </recommendedName>
</protein>
<keyword evidence="4 6" id="KW-0472">Membrane</keyword>
<comment type="caution">
    <text evidence="8">The sequence shown here is derived from an EMBL/GenBank/DDBJ whole genome shotgun (WGS) entry which is preliminary data.</text>
</comment>
<dbReference type="InterPro" id="IPR057366">
    <property type="entry name" value="TRPM-like"/>
</dbReference>
<dbReference type="GO" id="GO:0005261">
    <property type="term" value="F:monoatomic cation channel activity"/>
    <property type="evidence" value="ECO:0007669"/>
    <property type="project" value="TreeGrafter"/>
</dbReference>
<evidence type="ECO:0000256" key="6">
    <source>
        <dbReference type="SAM" id="Phobius"/>
    </source>
</evidence>
<organism evidence="8 10">
    <name type="scientific">Didymodactylos carnosus</name>
    <dbReference type="NCBI Taxonomy" id="1234261"/>
    <lineage>
        <taxon>Eukaryota</taxon>
        <taxon>Metazoa</taxon>
        <taxon>Spiralia</taxon>
        <taxon>Gnathifera</taxon>
        <taxon>Rotifera</taxon>
        <taxon>Eurotatoria</taxon>
        <taxon>Bdelloidea</taxon>
        <taxon>Philodinida</taxon>
        <taxon>Philodinidae</taxon>
        <taxon>Didymodactylos</taxon>
    </lineage>
</organism>
<evidence type="ECO:0000256" key="4">
    <source>
        <dbReference type="ARBA" id="ARBA00023136"/>
    </source>
</evidence>
<evidence type="ECO:0000313" key="10">
    <source>
        <dbReference type="Proteomes" id="UP000663829"/>
    </source>
</evidence>
<feature type="domain" description="TRPM-like" evidence="7">
    <location>
        <begin position="68"/>
        <end position="203"/>
    </location>
</feature>
<keyword evidence="2 6" id="KW-0812">Transmembrane</keyword>
<evidence type="ECO:0000259" key="7">
    <source>
        <dbReference type="Pfam" id="PF25508"/>
    </source>
</evidence>
<dbReference type="GO" id="GO:0030001">
    <property type="term" value="P:metal ion transport"/>
    <property type="evidence" value="ECO:0007669"/>
    <property type="project" value="TreeGrafter"/>
</dbReference>
<sequence length="466" mass="54682">MRYCNSCLLKDIIEMDETFKVKEIESVDSLNEVLKIVVGDYTETLYYESFDDEEEGLCYRNDETVQKHKRKKNAVLNARDGEQGGNLPDNDNTDNETEQLAIDTIYRDLFLWAILMKRIDMAKVSMAHMKNRICAALIATKILKYYLQIAPYNDIKDEYRNAVNYFEHCTTNCLELCHENDPKKANELTIRQIDLFGGVTYLQRMIFFIDQSNCLQALHNIWYDKIYPDQSKKHSKPALVFGFITRGLLAPALIRFRQQRENTQEKRVRRFKKNGISYNDPYELTHSKLINNRYFNKILLPFIHFHQALQTKFLYHCVQYIYFVLLFSYVLLFKFEQPTNGTPAINWTEILLYIMGSYASQSDSFYAARIVMAYDLEIWILRSLSFINVIPFLGSYLVANGKMPKDLLFFMILIGIVMTAYGVTSRSMFIDKLEFTGREIFRKIACPVYYLMFGNVGDELSYLDCK</sequence>
<proteinExistence type="predicted"/>
<dbReference type="InterPro" id="IPR050927">
    <property type="entry name" value="TRPM"/>
</dbReference>
<dbReference type="Proteomes" id="UP000681722">
    <property type="component" value="Unassembled WGS sequence"/>
</dbReference>
<accession>A0A814XNX6</accession>
<dbReference type="EMBL" id="CAJNOQ010009072">
    <property type="protein sequence ID" value="CAF1214673.1"/>
    <property type="molecule type" value="Genomic_DNA"/>
</dbReference>
<dbReference type="GO" id="GO:0005886">
    <property type="term" value="C:plasma membrane"/>
    <property type="evidence" value="ECO:0007669"/>
    <property type="project" value="TreeGrafter"/>
</dbReference>
<dbReference type="PANTHER" id="PTHR13800:SF12">
    <property type="entry name" value="TRANSIENT RECEPTOR POTENTIAL CATION CHANNEL SUBFAMILY M MEMBER-LIKE 2"/>
    <property type="match status" value="1"/>
</dbReference>
<reference evidence="8" key="1">
    <citation type="submission" date="2021-02" db="EMBL/GenBank/DDBJ databases">
        <authorList>
            <person name="Nowell W R."/>
        </authorList>
    </citation>
    <scope>NUCLEOTIDE SEQUENCE</scope>
</reference>
<comment type="subcellular location">
    <subcellularLocation>
        <location evidence="1">Membrane</location>
        <topology evidence="1">Multi-pass membrane protein</topology>
    </subcellularLocation>
</comment>
<dbReference type="Pfam" id="PF25508">
    <property type="entry name" value="TRPM2"/>
    <property type="match status" value="1"/>
</dbReference>
<evidence type="ECO:0000256" key="5">
    <source>
        <dbReference type="SAM" id="MobiDB-lite"/>
    </source>
</evidence>
<dbReference type="AlphaFoldDB" id="A0A814XNX6"/>
<evidence type="ECO:0000256" key="3">
    <source>
        <dbReference type="ARBA" id="ARBA00022989"/>
    </source>
</evidence>
<dbReference type="PANTHER" id="PTHR13800">
    <property type="entry name" value="TRANSIENT RECEPTOR POTENTIAL CATION CHANNEL, SUBFAMILY M, MEMBER 6"/>
    <property type="match status" value="1"/>
</dbReference>
<feature type="transmembrane region" description="Helical" evidence="6">
    <location>
        <begin position="379"/>
        <end position="401"/>
    </location>
</feature>
<dbReference type="Proteomes" id="UP000663829">
    <property type="component" value="Unassembled WGS sequence"/>
</dbReference>
<evidence type="ECO:0000313" key="8">
    <source>
        <dbReference type="EMBL" id="CAF1214673.1"/>
    </source>
</evidence>
<keyword evidence="3 6" id="KW-1133">Transmembrane helix</keyword>
<dbReference type="OrthoDB" id="310870at2759"/>
<feature type="transmembrane region" description="Helical" evidence="6">
    <location>
        <begin position="407"/>
        <end position="424"/>
    </location>
</feature>
<feature type="region of interest" description="Disordered" evidence="5">
    <location>
        <begin position="75"/>
        <end position="95"/>
    </location>
</feature>
<evidence type="ECO:0000313" key="9">
    <source>
        <dbReference type="EMBL" id="CAF3978540.1"/>
    </source>
</evidence>
<gene>
    <name evidence="8" type="ORF">GPM918_LOCUS24391</name>
    <name evidence="9" type="ORF">SRO942_LOCUS24390</name>
</gene>